<accession>A0ABP0X9V0</accession>
<keyword evidence="3" id="KW-1185">Reference proteome</keyword>
<feature type="compositionally biased region" description="Polar residues" evidence="1">
    <location>
        <begin position="29"/>
        <end position="39"/>
    </location>
</feature>
<protein>
    <submittedName>
        <fullName evidence="2">Uncharacterized protein</fullName>
    </submittedName>
</protein>
<gene>
    <name evidence="2" type="ORF">CSSPJE1EN1_LOCUS21381</name>
</gene>
<evidence type="ECO:0000256" key="1">
    <source>
        <dbReference type="SAM" id="MobiDB-lite"/>
    </source>
</evidence>
<name>A0ABP0X9V0_9BRYO</name>
<sequence length="102" mass="11125">MGNEMEFSAPAHSLLMKTEAVQSEHQESKNQTASFQASPQAARKKRYTKLNFAALASTEANEESDLGRAGEEDDPLANLEAAEDREMGSFGSKAARSRLNYA</sequence>
<dbReference type="Proteomes" id="UP001497444">
    <property type="component" value="Chromosome 7"/>
</dbReference>
<organism evidence="2 3">
    <name type="scientific">Sphagnum jensenii</name>
    <dbReference type="NCBI Taxonomy" id="128206"/>
    <lineage>
        <taxon>Eukaryota</taxon>
        <taxon>Viridiplantae</taxon>
        <taxon>Streptophyta</taxon>
        <taxon>Embryophyta</taxon>
        <taxon>Bryophyta</taxon>
        <taxon>Sphagnophytina</taxon>
        <taxon>Sphagnopsida</taxon>
        <taxon>Sphagnales</taxon>
        <taxon>Sphagnaceae</taxon>
        <taxon>Sphagnum</taxon>
    </lineage>
</organism>
<dbReference type="EMBL" id="OZ020102">
    <property type="protein sequence ID" value="CAK9275903.1"/>
    <property type="molecule type" value="Genomic_DNA"/>
</dbReference>
<feature type="region of interest" description="Disordered" evidence="1">
    <location>
        <begin position="1"/>
        <end position="42"/>
    </location>
</feature>
<reference evidence="2" key="1">
    <citation type="submission" date="2024-02" db="EMBL/GenBank/DDBJ databases">
        <authorList>
            <consortium name="ELIXIR-Norway"/>
            <consortium name="Elixir Norway"/>
        </authorList>
    </citation>
    <scope>NUCLEOTIDE SEQUENCE</scope>
</reference>
<evidence type="ECO:0000313" key="2">
    <source>
        <dbReference type="EMBL" id="CAK9275903.1"/>
    </source>
</evidence>
<evidence type="ECO:0000313" key="3">
    <source>
        <dbReference type="Proteomes" id="UP001497444"/>
    </source>
</evidence>
<proteinExistence type="predicted"/>
<feature type="region of interest" description="Disordered" evidence="1">
    <location>
        <begin position="57"/>
        <end position="102"/>
    </location>
</feature>